<keyword evidence="1" id="KW-0472">Membrane</keyword>
<organism evidence="2 3">
    <name type="scientific">Hungatella hathewayi</name>
    <dbReference type="NCBI Taxonomy" id="154046"/>
    <lineage>
        <taxon>Bacteria</taxon>
        <taxon>Bacillati</taxon>
        <taxon>Bacillota</taxon>
        <taxon>Clostridia</taxon>
        <taxon>Lachnospirales</taxon>
        <taxon>Lachnospiraceae</taxon>
        <taxon>Hungatella</taxon>
    </lineage>
</organism>
<feature type="transmembrane region" description="Helical" evidence="1">
    <location>
        <begin position="181"/>
        <end position="207"/>
    </location>
</feature>
<evidence type="ECO:0000313" key="3">
    <source>
        <dbReference type="Proteomes" id="UP000095651"/>
    </source>
</evidence>
<feature type="transmembrane region" description="Helical" evidence="1">
    <location>
        <begin position="36"/>
        <end position="54"/>
    </location>
</feature>
<reference evidence="2 3" key="1">
    <citation type="submission" date="2015-09" db="EMBL/GenBank/DDBJ databases">
        <authorList>
            <consortium name="Pathogen Informatics"/>
        </authorList>
    </citation>
    <scope>NUCLEOTIDE SEQUENCE [LARGE SCALE GENOMIC DNA]</scope>
    <source>
        <strain evidence="2 3">2789STDY5608850</strain>
    </source>
</reference>
<evidence type="ECO:0008006" key="4">
    <source>
        <dbReference type="Google" id="ProtNLM"/>
    </source>
</evidence>
<feature type="transmembrane region" description="Helical" evidence="1">
    <location>
        <begin position="6"/>
        <end position="29"/>
    </location>
</feature>
<dbReference type="Pfam" id="PF14897">
    <property type="entry name" value="EpsG"/>
    <property type="match status" value="1"/>
</dbReference>
<dbReference type="AlphaFoldDB" id="A0A173Y5Y3"/>
<feature type="transmembrane region" description="Helical" evidence="1">
    <location>
        <begin position="138"/>
        <end position="169"/>
    </location>
</feature>
<keyword evidence="1" id="KW-1133">Transmembrane helix</keyword>
<protein>
    <recommendedName>
        <fullName evidence="4">EpsG family protein</fullName>
    </recommendedName>
</protein>
<accession>A0A173Y5Y3</accession>
<dbReference type="Proteomes" id="UP000095651">
    <property type="component" value="Unassembled WGS sequence"/>
</dbReference>
<dbReference type="EMBL" id="CYZE01000001">
    <property type="protein sequence ID" value="CUN59324.1"/>
    <property type="molecule type" value="Genomic_DNA"/>
</dbReference>
<gene>
    <name evidence="2" type="ORF">ERS852407_00653</name>
</gene>
<feature type="transmembrane region" description="Helical" evidence="1">
    <location>
        <begin position="319"/>
        <end position="335"/>
    </location>
</feature>
<feature type="transmembrane region" description="Helical" evidence="1">
    <location>
        <begin position="106"/>
        <end position="126"/>
    </location>
</feature>
<proteinExistence type="predicted"/>
<evidence type="ECO:0000256" key="1">
    <source>
        <dbReference type="SAM" id="Phobius"/>
    </source>
</evidence>
<keyword evidence="1" id="KW-0812">Transmembrane</keyword>
<dbReference type="RefSeq" id="WP_055652969.1">
    <property type="nucleotide sequence ID" value="NZ_CABIXC010000001.1"/>
</dbReference>
<name>A0A173Y5Y3_9FIRM</name>
<feature type="transmembrane region" description="Helical" evidence="1">
    <location>
        <begin position="228"/>
        <end position="250"/>
    </location>
</feature>
<sequence>MTGLTIGFLIIFIMLPFIMLPIIIVGYIYIKPKTKILFCMLISLLFGIAGYWFIDPATNPDIVRYLAILNRYGESNLIESFNLVYSNLYAVDIYFYLISKLGNGQLLPAISVFIFYFIALYILTDYKIRIGAARKDFLVYSAFILASINFCSIVNGIRWPLAFAIFFLAVYREIIQEKKNLITYLLYIISLMFHFYTIVFLLLRLILFIKNKKIVIVIGTFASFTPKIINVLALSLSGVSSSIFIINQIIYSITRANMYFQWGEGEWADTVRKSRYYQFESGYYYLVVILFALIMIKVYKQRNLCRVTKKQKWKMEEIFAFYLVITTIISFTMSAHTYIRFVIPLIIWFSLIVFKMYHEIRSITFKRVINLTLLFLSTIGVFLNVYLLRSMIDLKSYLTNILSTGLISSILETIAK</sequence>
<dbReference type="InterPro" id="IPR049458">
    <property type="entry name" value="EpsG-like"/>
</dbReference>
<evidence type="ECO:0000313" key="2">
    <source>
        <dbReference type="EMBL" id="CUN59324.1"/>
    </source>
</evidence>
<feature type="transmembrane region" description="Helical" evidence="1">
    <location>
        <begin position="282"/>
        <end position="299"/>
    </location>
</feature>
<feature type="transmembrane region" description="Helical" evidence="1">
    <location>
        <begin position="369"/>
        <end position="388"/>
    </location>
</feature>